<dbReference type="STRING" id="1123397.SAMN05660831_02547"/>
<sequence length="108" mass="11745">MGVIENFEAMLEQGQDNAMLRYGLGNAYLGEGRAEEAIPHLAKATEHDPNYSAAWKAWGQALVDAARPEEAVAVFDRGIAAADERGDRQAAKEMQVFRKRAARAAGVE</sequence>
<dbReference type="OrthoDB" id="8421013at2"/>
<dbReference type="AlphaFoldDB" id="A0A1I1W3G0"/>
<name>A0A1I1W3G0_9GAMM</name>
<gene>
    <name evidence="2" type="ORF">SAMN05660831_02547</name>
</gene>
<proteinExistence type="predicted"/>
<dbReference type="Proteomes" id="UP000198611">
    <property type="component" value="Unassembled WGS sequence"/>
</dbReference>
<dbReference type="Gene3D" id="1.25.40.10">
    <property type="entry name" value="Tetratricopeptide repeat domain"/>
    <property type="match status" value="1"/>
</dbReference>
<evidence type="ECO:0000313" key="3">
    <source>
        <dbReference type="Proteomes" id="UP000198611"/>
    </source>
</evidence>
<evidence type="ECO:0000256" key="1">
    <source>
        <dbReference type="PROSITE-ProRule" id="PRU00339"/>
    </source>
</evidence>
<keyword evidence="3" id="KW-1185">Reference proteome</keyword>
<dbReference type="InterPro" id="IPR011990">
    <property type="entry name" value="TPR-like_helical_dom_sf"/>
</dbReference>
<dbReference type="EMBL" id="FOMJ01000011">
    <property type="protein sequence ID" value="SFD88918.1"/>
    <property type="molecule type" value="Genomic_DNA"/>
</dbReference>
<dbReference type="InterPro" id="IPR019734">
    <property type="entry name" value="TPR_rpt"/>
</dbReference>
<organism evidence="2 3">
    <name type="scientific">Thiohalospira halophila DSM 15071</name>
    <dbReference type="NCBI Taxonomy" id="1123397"/>
    <lineage>
        <taxon>Bacteria</taxon>
        <taxon>Pseudomonadati</taxon>
        <taxon>Pseudomonadota</taxon>
        <taxon>Gammaproteobacteria</taxon>
        <taxon>Thiohalospirales</taxon>
        <taxon>Thiohalospiraceae</taxon>
        <taxon>Thiohalospira</taxon>
    </lineage>
</organism>
<keyword evidence="1" id="KW-0802">TPR repeat</keyword>
<evidence type="ECO:0000313" key="2">
    <source>
        <dbReference type="EMBL" id="SFD88918.1"/>
    </source>
</evidence>
<protein>
    <submittedName>
        <fullName evidence="2">TPR repeat-containing protein</fullName>
    </submittedName>
</protein>
<feature type="repeat" description="TPR" evidence="1">
    <location>
        <begin position="18"/>
        <end position="51"/>
    </location>
</feature>
<dbReference type="PROSITE" id="PS50005">
    <property type="entry name" value="TPR"/>
    <property type="match status" value="1"/>
</dbReference>
<dbReference type="RefSeq" id="WP_093429153.1">
    <property type="nucleotide sequence ID" value="NZ_FOMJ01000011.1"/>
</dbReference>
<dbReference type="Pfam" id="PF14559">
    <property type="entry name" value="TPR_19"/>
    <property type="match status" value="1"/>
</dbReference>
<accession>A0A1I1W3G0</accession>
<dbReference type="SUPFAM" id="SSF48452">
    <property type="entry name" value="TPR-like"/>
    <property type="match status" value="1"/>
</dbReference>
<dbReference type="SMART" id="SM00028">
    <property type="entry name" value="TPR"/>
    <property type="match status" value="2"/>
</dbReference>
<reference evidence="2 3" key="1">
    <citation type="submission" date="2016-10" db="EMBL/GenBank/DDBJ databases">
        <authorList>
            <person name="de Groot N.N."/>
        </authorList>
    </citation>
    <scope>NUCLEOTIDE SEQUENCE [LARGE SCALE GENOMIC DNA]</scope>
    <source>
        <strain evidence="2 3">HL3</strain>
    </source>
</reference>